<dbReference type="EMBL" id="FOXO01000020">
    <property type="protein sequence ID" value="SFQ13823.1"/>
    <property type="molecule type" value="Genomic_DNA"/>
</dbReference>
<gene>
    <name evidence="1" type="ORF">SAMN04487928_12037</name>
</gene>
<dbReference type="AlphaFoldDB" id="A0A1I5W2C5"/>
<reference evidence="2" key="1">
    <citation type="submission" date="2016-10" db="EMBL/GenBank/DDBJ databases">
        <authorList>
            <person name="Varghese N."/>
            <person name="Submissions S."/>
        </authorList>
    </citation>
    <scope>NUCLEOTIDE SEQUENCE [LARGE SCALE GENOMIC DNA]</scope>
    <source>
        <strain evidence="2">P18</strain>
    </source>
</reference>
<proteinExistence type="predicted"/>
<evidence type="ECO:0000313" key="2">
    <source>
        <dbReference type="Proteomes" id="UP000182624"/>
    </source>
</evidence>
<evidence type="ECO:0000313" key="1">
    <source>
        <dbReference type="EMBL" id="SFQ13823.1"/>
    </source>
</evidence>
<organism evidence="1 2">
    <name type="scientific">Butyrivibrio proteoclasticus</name>
    <dbReference type="NCBI Taxonomy" id="43305"/>
    <lineage>
        <taxon>Bacteria</taxon>
        <taxon>Bacillati</taxon>
        <taxon>Bacillota</taxon>
        <taxon>Clostridia</taxon>
        <taxon>Lachnospirales</taxon>
        <taxon>Lachnospiraceae</taxon>
        <taxon>Butyrivibrio</taxon>
    </lineage>
</organism>
<sequence length="35" mass="3786">MKKNIRMVLLGELLLFVAVFTFLLLGGSYGLSAVA</sequence>
<dbReference type="Proteomes" id="UP000182624">
    <property type="component" value="Unassembled WGS sequence"/>
</dbReference>
<protein>
    <submittedName>
        <fullName evidence="1">Uncharacterized protein</fullName>
    </submittedName>
</protein>
<name>A0A1I5W2C5_9FIRM</name>
<keyword evidence="2" id="KW-1185">Reference proteome</keyword>
<accession>A0A1I5W2C5</accession>